<accession>A0A6C0FCI9</accession>
<dbReference type="PROSITE" id="PS50089">
    <property type="entry name" value="ZF_RING_2"/>
    <property type="match status" value="1"/>
</dbReference>
<evidence type="ECO:0000256" key="2">
    <source>
        <dbReference type="ARBA" id="ARBA00022771"/>
    </source>
</evidence>
<dbReference type="GO" id="GO:0061630">
    <property type="term" value="F:ubiquitin protein ligase activity"/>
    <property type="evidence" value="ECO:0007669"/>
    <property type="project" value="TreeGrafter"/>
</dbReference>
<evidence type="ECO:0000259" key="5">
    <source>
        <dbReference type="PROSITE" id="PS50089"/>
    </source>
</evidence>
<dbReference type="SMART" id="SM00184">
    <property type="entry name" value="RING"/>
    <property type="match status" value="1"/>
</dbReference>
<proteinExistence type="predicted"/>
<sequence length="385" mass="43694">MPQLTSLEIPIPWNIRPDANGNYDVNEGIIFITSPAQTRVSLFNRIETTLSVRPPSSYNKFCLTLISLFGIRNPPEALPYKNLQVCCREVSKLRLFIEFLYEIYANLLSGTNQTLPEIPGFAGPNFDRTVIAHLRDSDYMNTEDTISYSYAIFAYLYWAVINGYGPHESGTILLNNRYIKQRISDIENGTYTTPSEQRENTLTPPTPPVTVSTRRQREQVTRARMLTVDLKFLKEKFLISYQKVIDAGINKPDDCAICLDSVNYNKDSPNDIIVLDCGHLFHSACLVKWHKKICPTCRKPHYLRTSTSRSSVLPIRDIVDLRSPPATGRINENSDGVTNGRVSRRVALPAPTENPTIQMRNMRVSRQVEMGIRSIFQPTPYALGD</sequence>
<dbReference type="GO" id="GO:0008270">
    <property type="term" value="F:zinc ion binding"/>
    <property type="evidence" value="ECO:0007669"/>
    <property type="project" value="UniProtKB-KW"/>
</dbReference>
<name>A0A6C0FCI9_9ZZZZ</name>
<feature type="region of interest" description="Disordered" evidence="4">
    <location>
        <begin position="189"/>
        <end position="216"/>
    </location>
</feature>
<dbReference type="GO" id="GO:0012505">
    <property type="term" value="C:endomembrane system"/>
    <property type="evidence" value="ECO:0007669"/>
    <property type="project" value="TreeGrafter"/>
</dbReference>
<dbReference type="PANTHER" id="PTHR22763:SF162">
    <property type="entry name" value="TRANSMEMBRANE E3 UBIQUITIN-PROTEIN LIGASE 1"/>
    <property type="match status" value="1"/>
</dbReference>
<keyword evidence="3" id="KW-0862">Zinc</keyword>
<dbReference type="Gene3D" id="3.30.40.10">
    <property type="entry name" value="Zinc/RING finger domain, C3HC4 (zinc finger)"/>
    <property type="match status" value="1"/>
</dbReference>
<dbReference type="GO" id="GO:0043161">
    <property type="term" value="P:proteasome-mediated ubiquitin-dependent protein catabolic process"/>
    <property type="evidence" value="ECO:0007669"/>
    <property type="project" value="TreeGrafter"/>
</dbReference>
<keyword evidence="1" id="KW-0479">Metal-binding</keyword>
<evidence type="ECO:0000256" key="1">
    <source>
        <dbReference type="ARBA" id="ARBA00022723"/>
    </source>
</evidence>
<reference evidence="6" key="1">
    <citation type="journal article" date="2020" name="Nature">
        <title>Giant virus diversity and host interactions through global metagenomics.</title>
        <authorList>
            <person name="Schulz F."/>
            <person name="Roux S."/>
            <person name="Paez-Espino D."/>
            <person name="Jungbluth S."/>
            <person name="Walsh D.A."/>
            <person name="Denef V.J."/>
            <person name="McMahon K.D."/>
            <person name="Konstantinidis K.T."/>
            <person name="Eloe-Fadrosh E.A."/>
            <person name="Kyrpides N.C."/>
            <person name="Woyke T."/>
        </authorList>
    </citation>
    <scope>NUCLEOTIDE SEQUENCE</scope>
    <source>
        <strain evidence="6">GVMAG-S-ERX556101-89</strain>
    </source>
</reference>
<feature type="domain" description="RING-type" evidence="5">
    <location>
        <begin position="255"/>
        <end position="298"/>
    </location>
</feature>
<keyword evidence="2" id="KW-0863">Zinc-finger</keyword>
<dbReference type="InterPro" id="IPR013083">
    <property type="entry name" value="Znf_RING/FYVE/PHD"/>
</dbReference>
<dbReference type="SUPFAM" id="SSF57850">
    <property type="entry name" value="RING/U-box"/>
    <property type="match status" value="1"/>
</dbReference>
<dbReference type="InterPro" id="IPR001841">
    <property type="entry name" value="Znf_RING"/>
</dbReference>
<evidence type="ECO:0000256" key="4">
    <source>
        <dbReference type="SAM" id="MobiDB-lite"/>
    </source>
</evidence>
<organism evidence="6">
    <name type="scientific">viral metagenome</name>
    <dbReference type="NCBI Taxonomy" id="1070528"/>
    <lineage>
        <taxon>unclassified sequences</taxon>
        <taxon>metagenomes</taxon>
        <taxon>organismal metagenomes</taxon>
    </lineage>
</organism>
<evidence type="ECO:0000256" key="3">
    <source>
        <dbReference type="ARBA" id="ARBA00022833"/>
    </source>
</evidence>
<dbReference type="PANTHER" id="PTHR22763">
    <property type="entry name" value="RING ZINC FINGER PROTEIN"/>
    <property type="match status" value="1"/>
</dbReference>
<evidence type="ECO:0000313" key="6">
    <source>
        <dbReference type="EMBL" id="QHT38269.1"/>
    </source>
</evidence>
<dbReference type="InterPro" id="IPR050731">
    <property type="entry name" value="HRD1_E3_ubiq-ligases"/>
</dbReference>
<dbReference type="EMBL" id="MN738829">
    <property type="protein sequence ID" value="QHT38269.1"/>
    <property type="molecule type" value="Genomic_DNA"/>
</dbReference>
<dbReference type="AlphaFoldDB" id="A0A6C0FCI9"/>
<protein>
    <recommendedName>
        <fullName evidence="5">RING-type domain-containing protein</fullName>
    </recommendedName>
</protein>
<dbReference type="Pfam" id="PF13639">
    <property type="entry name" value="zf-RING_2"/>
    <property type="match status" value="1"/>
</dbReference>